<dbReference type="AlphaFoldDB" id="A0AAV6NV92"/>
<gene>
    <name evidence="7" type="ORF">SDJN03_04252</name>
</gene>
<evidence type="ECO:0000256" key="1">
    <source>
        <dbReference type="ARBA" id="ARBA00004613"/>
    </source>
</evidence>
<dbReference type="InterPro" id="IPR013763">
    <property type="entry name" value="Cyclin-like_dom"/>
</dbReference>
<reference evidence="7 8" key="1">
    <citation type="journal article" date="2021" name="Hortic Res">
        <title>The domestication of Cucurbita argyrosperma as revealed by the genome of its wild relative.</title>
        <authorList>
            <person name="Barrera-Redondo J."/>
            <person name="Sanchez-de la Vega G."/>
            <person name="Aguirre-Liguori J.A."/>
            <person name="Castellanos-Morales G."/>
            <person name="Gutierrez-Guerrero Y.T."/>
            <person name="Aguirre-Dugua X."/>
            <person name="Aguirre-Planter E."/>
            <person name="Tenaillon M.I."/>
            <person name="Lira-Saade R."/>
            <person name="Eguiarte L.E."/>
        </authorList>
    </citation>
    <scope>NUCLEOTIDE SEQUENCE [LARGE SCALE GENOMIC DNA]</scope>
    <source>
        <strain evidence="7">JBR-2021</strain>
    </source>
</reference>
<feature type="non-terminal residue" evidence="7">
    <location>
        <position position="1"/>
    </location>
</feature>
<evidence type="ECO:0000313" key="7">
    <source>
        <dbReference type="EMBL" id="KAG6603643.1"/>
    </source>
</evidence>
<evidence type="ECO:0000256" key="5">
    <source>
        <dbReference type="RuleBase" id="RU000383"/>
    </source>
</evidence>
<dbReference type="EMBL" id="JAGKQH010000003">
    <property type="protein sequence ID" value="KAG6603643.1"/>
    <property type="molecule type" value="Genomic_DNA"/>
</dbReference>
<proteinExistence type="inferred from homology"/>
<dbReference type="PROSITE" id="PS00316">
    <property type="entry name" value="THAUMATIN_1"/>
    <property type="match status" value="1"/>
</dbReference>
<evidence type="ECO:0000256" key="3">
    <source>
        <dbReference type="ARBA" id="ARBA00022525"/>
    </source>
</evidence>
<keyword evidence="5" id="KW-0195">Cyclin</keyword>
<dbReference type="SMART" id="SM00205">
    <property type="entry name" value="THN"/>
    <property type="match status" value="1"/>
</dbReference>
<dbReference type="CDD" id="cd09218">
    <property type="entry name" value="TLP-PA"/>
    <property type="match status" value="1"/>
</dbReference>
<sequence>MEGLLCDEDWLSTSADTHGKNLSLVCVGTKEDEDEEQAAVSVCMAKEMSYMPDPHYKEFLETQNLVFVRLGCIQWLLKCRNRWNLSHGTVFLAANYLDRFISKNRTKEWKDWMVELLSVACLSVACKFHETYPPTLTQIQMEDYMDHVFDESSIERMEVTLLKALDWHLCCPTPYSYIHLLGLNLESSPLMANITELLVGAVLDHRLMPFKPSLIALSTIWCSLDLLPPITSQPSLSYFMRLFNHPHKDEMMKCRAVLEAIQSSRCPQSPTSVLMKDQNAEQIIIVNNCNESVWPGILGGAGQNTPKEGGFLLGSGQEVVIDVPDKWSGRIWGRQGCNFDSNGKGSCETGDCGGRLHCGGVGGEPPATLVEMTLGSSTSALHFYDVSLVDGFNLPVSMKPVGGGIGCGVASCEVDVNICCPSTLEVRRGSKVVGCKSACLAMQSAEYCCTGQYANPNTCKPTLFAHLFKAICPKAYSYAFDDSSSLNRCRASRYVITFCPPQL</sequence>
<protein>
    <submittedName>
        <fullName evidence="7">Thaumatin-like protein</fullName>
    </submittedName>
</protein>
<feature type="domain" description="Cyclin-like" evidence="6">
    <location>
        <begin position="74"/>
        <end position="163"/>
    </location>
</feature>
<keyword evidence="4" id="KW-1015">Disulfide bond</keyword>
<dbReference type="FunFam" id="2.60.110.10:FF:000002">
    <property type="entry name" value="Thaumatin-like protein 1a"/>
    <property type="match status" value="1"/>
</dbReference>
<evidence type="ECO:0000256" key="2">
    <source>
        <dbReference type="ARBA" id="ARBA00010607"/>
    </source>
</evidence>
<dbReference type="InterPro" id="IPR006671">
    <property type="entry name" value="Cyclin_N"/>
</dbReference>
<dbReference type="CDD" id="cd20544">
    <property type="entry name" value="CYCLIN_AtCycD-like_rpt2"/>
    <property type="match status" value="1"/>
</dbReference>
<comment type="similarity">
    <text evidence="2">Belongs to the thaumatin family.</text>
</comment>
<keyword evidence="3" id="KW-0964">Secreted</keyword>
<evidence type="ECO:0000313" key="8">
    <source>
        <dbReference type="Proteomes" id="UP000685013"/>
    </source>
</evidence>
<accession>A0AAV6NV92</accession>
<dbReference type="InterPro" id="IPR001938">
    <property type="entry name" value="Thaumatin"/>
</dbReference>
<evidence type="ECO:0000259" key="6">
    <source>
        <dbReference type="SMART" id="SM00385"/>
    </source>
</evidence>
<comment type="similarity">
    <text evidence="5">Belongs to the cyclin family.</text>
</comment>
<dbReference type="InterPro" id="IPR017949">
    <property type="entry name" value="Thaumatin_CS"/>
</dbReference>
<dbReference type="Pfam" id="PF00134">
    <property type="entry name" value="Cyclin_N"/>
    <property type="match status" value="1"/>
</dbReference>
<organism evidence="7 8">
    <name type="scientific">Cucurbita argyrosperma subsp. sororia</name>
    <dbReference type="NCBI Taxonomy" id="37648"/>
    <lineage>
        <taxon>Eukaryota</taxon>
        <taxon>Viridiplantae</taxon>
        <taxon>Streptophyta</taxon>
        <taxon>Embryophyta</taxon>
        <taxon>Tracheophyta</taxon>
        <taxon>Spermatophyta</taxon>
        <taxon>Magnoliopsida</taxon>
        <taxon>eudicotyledons</taxon>
        <taxon>Gunneridae</taxon>
        <taxon>Pentapetalae</taxon>
        <taxon>rosids</taxon>
        <taxon>fabids</taxon>
        <taxon>Cucurbitales</taxon>
        <taxon>Cucurbitaceae</taxon>
        <taxon>Cucurbiteae</taxon>
        <taxon>Cucurbita</taxon>
    </lineage>
</organism>
<evidence type="ECO:0000256" key="4">
    <source>
        <dbReference type="ARBA" id="ARBA00023157"/>
    </source>
</evidence>
<dbReference type="GO" id="GO:0005576">
    <property type="term" value="C:extracellular region"/>
    <property type="evidence" value="ECO:0007669"/>
    <property type="project" value="UniProtKB-SubCell"/>
</dbReference>
<dbReference type="Proteomes" id="UP000685013">
    <property type="component" value="Chromosome 3"/>
</dbReference>
<keyword evidence="8" id="KW-1185">Reference proteome</keyword>
<name>A0AAV6NV92_9ROSI</name>
<comment type="caution">
    <text evidence="7">The sequence shown here is derived from an EMBL/GenBank/DDBJ whole genome shotgun (WGS) entry which is preliminary data.</text>
</comment>
<dbReference type="SMART" id="SM00385">
    <property type="entry name" value="CYCLIN"/>
    <property type="match status" value="1"/>
</dbReference>
<comment type="subcellular location">
    <subcellularLocation>
        <location evidence="1">Secreted</location>
    </subcellularLocation>
</comment>
<dbReference type="PANTHER" id="PTHR31048">
    <property type="entry name" value="OS03G0233200 PROTEIN"/>
    <property type="match status" value="1"/>
</dbReference>
<dbReference type="PROSITE" id="PS51367">
    <property type="entry name" value="THAUMATIN_2"/>
    <property type="match status" value="1"/>
</dbReference>
<dbReference type="Pfam" id="PF00314">
    <property type="entry name" value="Thaumatin"/>
    <property type="match status" value="1"/>
</dbReference>